<dbReference type="PANTHER" id="PTHR22590:SF3">
    <property type="entry name" value="IQ DOMAIN-CONTAINING PROTEIN E"/>
    <property type="match status" value="1"/>
</dbReference>
<keyword evidence="5" id="KW-1185">Reference proteome</keyword>
<feature type="compositionally biased region" description="Low complexity" evidence="3">
    <location>
        <begin position="22"/>
        <end position="34"/>
    </location>
</feature>
<organism evidence="4 5">
    <name type="scientific">Nannospalax galili</name>
    <name type="common">Northern Israeli blind subterranean mole rat</name>
    <name type="synonym">Spalax galili</name>
    <dbReference type="NCBI Taxonomy" id="1026970"/>
    <lineage>
        <taxon>Eukaryota</taxon>
        <taxon>Metazoa</taxon>
        <taxon>Chordata</taxon>
        <taxon>Craniata</taxon>
        <taxon>Vertebrata</taxon>
        <taxon>Euteleostomi</taxon>
        <taxon>Mammalia</taxon>
        <taxon>Eutheria</taxon>
        <taxon>Euarchontoglires</taxon>
        <taxon>Glires</taxon>
        <taxon>Rodentia</taxon>
        <taxon>Myomorpha</taxon>
        <taxon>Muroidea</taxon>
        <taxon>Spalacidae</taxon>
        <taxon>Spalacinae</taxon>
        <taxon>Nannospalax</taxon>
    </lineage>
</organism>
<dbReference type="Ensembl" id="ENSNGAT00000012731.1">
    <property type="protein sequence ID" value="ENSNGAP00000007248.1"/>
    <property type="gene ID" value="ENSNGAG00000010556.1"/>
</dbReference>
<feature type="coiled-coil region" evidence="2">
    <location>
        <begin position="143"/>
        <end position="170"/>
    </location>
</feature>
<dbReference type="Proteomes" id="UP000694381">
    <property type="component" value="Unassembled WGS sequence"/>
</dbReference>
<name>A0A8C6QRL9_NANGA</name>
<protein>
    <submittedName>
        <fullName evidence="4">Uncharacterized protein</fullName>
    </submittedName>
</protein>
<proteinExistence type="predicted"/>
<evidence type="ECO:0000256" key="1">
    <source>
        <dbReference type="ARBA" id="ARBA00022737"/>
    </source>
</evidence>
<dbReference type="GeneTree" id="ENSGT00940000156018"/>
<evidence type="ECO:0000313" key="4">
    <source>
        <dbReference type="Ensembl" id="ENSNGAP00000007248.1"/>
    </source>
</evidence>
<dbReference type="InterPro" id="IPR052318">
    <property type="entry name" value="CellDiv_DevSignal_Domain"/>
</dbReference>
<dbReference type="AlphaFoldDB" id="A0A8C6QRL9"/>
<evidence type="ECO:0000256" key="3">
    <source>
        <dbReference type="SAM" id="MobiDB-lite"/>
    </source>
</evidence>
<dbReference type="OMA" id="PEHAWTH"/>
<feature type="region of interest" description="Disordered" evidence="3">
    <location>
        <begin position="1"/>
        <end position="40"/>
    </location>
</feature>
<reference evidence="4" key="1">
    <citation type="submission" date="2025-08" db="UniProtKB">
        <authorList>
            <consortium name="Ensembl"/>
        </authorList>
    </citation>
    <scope>IDENTIFICATION</scope>
</reference>
<dbReference type="PANTHER" id="PTHR22590">
    <property type="entry name" value="MYOSIN MOTOR DOMAIN-CONTAINING PROTEIN"/>
    <property type="match status" value="1"/>
</dbReference>
<accession>A0A8C6QRL9</accession>
<evidence type="ECO:0000313" key="5">
    <source>
        <dbReference type="Proteomes" id="UP000694381"/>
    </source>
</evidence>
<keyword evidence="2" id="KW-0175">Coiled coil</keyword>
<sequence length="171" mass="19636">SAVTFDSDFETLSKTKRKNFQKPPSTSPRSPYYSKPRKVTSWRSLRTAGGMPLSSRMSLTPQKLWLGASKQGTVTQPLHSTLTPEHAWTHSLSCTPDYLTEAALRVKKADLRRSASHGHVSGTSVYREKEDMYDEIIELKKSLHMQKCDVDLMRTKLRRLEEENNRKDRQI</sequence>
<reference evidence="4" key="2">
    <citation type="submission" date="2025-09" db="UniProtKB">
        <authorList>
            <consortium name="Ensembl"/>
        </authorList>
    </citation>
    <scope>IDENTIFICATION</scope>
</reference>
<keyword evidence="1" id="KW-0677">Repeat</keyword>
<evidence type="ECO:0000256" key="2">
    <source>
        <dbReference type="SAM" id="Coils"/>
    </source>
</evidence>